<dbReference type="InterPro" id="IPR025558">
    <property type="entry name" value="DUF4283"/>
</dbReference>
<dbReference type="PANTHER" id="PTHR33233">
    <property type="entry name" value="ENDONUCLEASE/EXONUCLEASE/PHOSPHATASE"/>
    <property type="match status" value="1"/>
</dbReference>
<keyword evidence="2" id="KW-1133">Transmembrane helix</keyword>
<dbReference type="Pfam" id="PF14111">
    <property type="entry name" value="DUF4283"/>
    <property type="match status" value="1"/>
</dbReference>
<evidence type="ECO:0000256" key="1">
    <source>
        <dbReference type="SAM" id="MobiDB-lite"/>
    </source>
</evidence>
<sequence length="812" mass="92091">MAKRKKVVRKPADHVPKPSVEQNESATSAMEDAGENDGVTGLNLIAEIVETKELGQELDCSGFEPGVGGRLSPNWAQAVEQEELMEKEKGNLQDSAKTHWNAFTKVHNVYRDPMLAYSEPMIKNGIKVAKVDVEEVKEQAANGNSSVICMVLGANPPLTVFEGFLRRVWGHLGITQIARMAKGLTMVRFNDEATRDQVLEGGIIQFDRKPVIIRPWSSDLNSIKLVRSVPLWIRLHDLGLQYWGNNSLSALVSTIGKPIMVDQYTKDRTRVQFARILVEMDIMDTPPKSIQFLNEFDQLVEQAVEYEWLPVKCKNCNGYGHMQADCRRDANGHKEKKQDPKPVATAGEKEQQPQSIGQVPTSKHIEKTELVEKWQTPRKVTQAKRQGTLIPRSKLEAKASTWNVFNVLMEADGLEKVENKVGVAALLETKLKGSNVTDMMENKYSNWDYFTSPTTEGRLLVLWRKGFARVIVIAENPQYVHCYIKMVGMTNAFCSTFIYGFNTIDERKILWSNLLNLRQPVKPWILLGDFNSVFRFDDRTGGNSVSQQELIDSTLWVSQAHVEEMKRGGSNYTWTNKHDGSSRIYSRIDHVFVNEDWIDKFPTAFAMFTWEASSDHCSCVISVTLSEEIGTKPFRYFNFWSDHKDFQPICLQSWQQPMAAAGLKGIMLKLVRLKHQLKKFNHDTIGDIGRKYQEAKDSYQKARMLAQTHPTNLSFQCDEAVAAAIFNSIEKSYHSFLKQRSKVAVLVLLLSKFLLSTMAIVVIAADIVGVAMDDSSSRYLVQHDDQPFITLYPQLVQTTIHGVKLYDNNSHR</sequence>
<dbReference type="AlphaFoldDB" id="A0A803NHS2"/>
<dbReference type="SUPFAM" id="SSF56219">
    <property type="entry name" value="DNase I-like"/>
    <property type="match status" value="1"/>
</dbReference>
<feature type="compositionally biased region" description="Basic and acidic residues" evidence="1">
    <location>
        <begin position="329"/>
        <end position="340"/>
    </location>
</feature>
<feature type="transmembrane region" description="Helical" evidence="2">
    <location>
        <begin position="743"/>
        <end position="772"/>
    </location>
</feature>
<protein>
    <recommendedName>
        <fullName evidence="7">CCHC-type domain-containing protein</fullName>
    </recommendedName>
</protein>
<feature type="region of interest" description="Disordered" evidence="1">
    <location>
        <begin position="1"/>
        <end position="37"/>
    </location>
</feature>
<evidence type="ECO:0000313" key="6">
    <source>
        <dbReference type="Proteomes" id="UP000596661"/>
    </source>
</evidence>
<dbReference type="EMBL" id="UZAU01000041">
    <property type="status" value="NOT_ANNOTATED_CDS"/>
    <property type="molecule type" value="Genomic_DNA"/>
</dbReference>
<dbReference type="Gramene" id="evm.model.01.1598">
    <property type="protein sequence ID" value="cds.evm.model.01.1598"/>
    <property type="gene ID" value="evm.TU.01.1598"/>
</dbReference>
<dbReference type="Pfam" id="PF03372">
    <property type="entry name" value="Exo_endo_phos"/>
    <property type="match status" value="1"/>
</dbReference>
<feature type="region of interest" description="Disordered" evidence="1">
    <location>
        <begin position="329"/>
        <end position="361"/>
    </location>
</feature>
<dbReference type="PANTHER" id="PTHR33233:SF14">
    <property type="entry name" value="ENDONUCLEASE_EXONUCLEASE_PHOSPHATASE"/>
    <property type="match status" value="1"/>
</dbReference>
<keyword evidence="2" id="KW-0812">Transmembrane</keyword>
<name>A0A803NHS2_CANSA</name>
<evidence type="ECO:0000313" key="5">
    <source>
        <dbReference type="EnsemblPlants" id="cds.evm.model.01.1598"/>
    </source>
</evidence>
<dbReference type="Proteomes" id="UP000596661">
    <property type="component" value="Chromosome 1"/>
</dbReference>
<dbReference type="InterPro" id="IPR036691">
    <property type="entry name" value="Endo/exonu/phosph_ase_sf"/>
</dbReference>
<reference evidence="5" key="1">
    <citation type="submission" date="2018-11" db="EMBL/GenBank/DDBJ databases">
        <authorList>
            <person name="Grassa J C."/>
        </authorList>
    </citation>
    <scope>NUCLEOTIDE SEQUENCE [LARGE SCALE GENOMIC DNA]</scope>
</reference>
<accession>A0A803NHS2</accession>
<dbReference type="OMA" id="CYIMEES"/>
<proteinExistence type="predicted"/>
<evidence type="ECO:0000259" key="4">
    <source>
        <dbReference type="Pfam" id="PF14111"/>
    </source>
</evidence>
<dbReference type="GO" id="GO:0003824">
    <property type="term" value="F:catalytic activity"/>
    <property type="evidence" value="ECO:0007669"/>
    <property type="project" value="InterPro"/>
</dbReference>
<evidence type="ECO:0000256" key="2">
    <source>
        <dbReference type="SAM" id="Phobius"/>
    </source>
</evidence>
<feature type="domain" description="Endonuclease/exonuclease/phosphatase" evidence="3">
    <location>
        <begin position="401"/>
        <end position="616"/>
    </location>
</feature>
<evidence type="ECO:0000259" key="3">
    <source>
        <dbReference type="Pfam" id="PF03372"/>
    </source>
</evidence>
<dbReference type="InterPro" id="IPR005135">
    <property type="entry name" value="Endo/exonuclease/phosphatase"/>
</dbReference>
<reference evidence="5" key="2">
    <citation type="submission" date="2021-03" db="UniProtKB">
        <authorList>
            <consortium name="EnsemblPlants"/>
        </authorList>
    </citation>
    <scope>IDENTIFICATION</scope>
</reference>
<dbReference type="EnsemblPlants" id="evm.model.01.1598">
    <property type="protein sequence ID" value="cds.evm.model.01.1598"/>
    <property type="gene ID" value="evm.TU.01.1598"/>
</dbReference>
<feature type="compositionally biased region" description="Polar residues" evidence="1">
    <location>
        <begin position="352"/>
        <end position="361"/>
    </location>
</feature>
<organism evidence="5 6">
    <name type="scientific">Cannabis sativa</name>
    <name type="common">Hemp</name>
    <name type="synonym">Marijuana</name>
    <dbReference type="NCBI Taxonomy" id="3483"/>
    <lineage>
        <taxon>Eukaryota</taxon>
        <taxon>Viridiplantae</taxon>
        <taxon>Streptophyta</taxon>
        <taxon>Embryophyta</taxon>
        <taxon>Tracheophyta</taxon>
        <taxon>Spermatophyta</taxon>
        <taxon>Magnoliopsida</taxon>
        <taxon>eudicotyledons</taxon>
        <taxon>Gunneridae</taxon>
        <taxon>Pentapetalae</taxon>
        <taxon>rosids</taxon>
        <taxon>fabids</taxon>
        <taxon>Rosales</taxon>
        <taxon>Cannabaceae</taxon>
        <taxon>Cannabis</taxon>
    </lineage>
</organism>
<feature type="domain" description="DUF4283" evidence="4">
    <location>
        <begin position="144"/>
        <end position="220"/>
    </location>
</feature>
<evidence type="ECO:0008006" key="7">
    <source>
        <dbReference type="Google" id="ProtNLM"/>
    </source>
</evidence>
<keyword evidence="6" id="KW-1185">Reference proteome</keyword>
<keyword evidence="2" id="KW-0472">Membrane</keyword>
<dbReference type="Gene3D" id="3.60.10.10">
    <property type="entry name" value="Endonuclease/exonuclease/phosphatase"/>
    <property type="match status" value="1"/>
</dbReference>